<dbReference type="AlphaFoldDB" id="C6XR13"/>
<dbReference type="KEGG" id="hba:Hbal_2871"/>
<dbReference type="PROSITE" id="PS50977">
    <property type="entry name" value="HTH_TETR_2"/>
    <property type="match status" value="1"/>
</dbReference>
<dbReference type="Proteomes" id="UP000002745">
    <property type="component" value="Chromosome"/>
</dbReference>
<dbReference type="SUPFAM" id="SSF46689">
    <property type="entry name" value="Homeodomain-like"/>
    <property type="match status" value="1"/>
</dbReference>
<organism evidence="4 5">
    <name type="scientific">Hirschia baltica (strain ATCC 49814 / DSM 5838 / IFAM 1418)</name>
    <dbReference type="NCBI Taxonomy" id="582402"/>
    <lineage>
        <taxon>Bacteria</taxon>
        <taxon>Pseudomonadati</taxon>
        <taxon>Pseudomonadota</taxon>
        <taxon>Alphaproteobacteria</taxon>
        <taxon>Hyphomonadales</taxon>
        <taxon>Hyphomonadaceae</taxon>
        <taxon>Hirschia</taxon>
    </lineage>
</organism>
<accession>C6XR13</accession>
<feature type="domain" description="HTH tetR-type" evidence="3">
    <location>
        <begin position="16"/>
        <end position="76"/>
    </location>
</feature>
<dbReference type="PANTHER" id="PTHR43479:SF11">
    <property type="entry name" value="ACREF_ENVCD OPERON REPRESSOR-RELATED"/>
    <property type="match status" value="1"/>
</dbReference>
<feature type="DNA-binding region" description="H-T-H motif" evidence="2">
    <location>
        <begin position="39"/>
        <end position="58"/>
    </location>
</feature>
<dbReference type="OrthoDB" id="9811084at2"/>
<reference evidence="5" key="1">
    <citation type="journal article" date="2011" name="J. Bacteriol.">
        <title>Genome sequences of eight morphologically diverse alphaproteobacteria.</title>
        <authorList>
            <consortium name="US DOE Joint Genome Institute"/>
            <person name="Brown P.J."/>
            <person name="Kysela D.T."/>
            <person name="Buechlein A."/>
            <person name="Hemmerich C."/>
            <person name="Brun Y.V."/>
        </authorList>
    </citation>
    <scope>NUCLEOTIDE SEQUENCE [LARGE SCALE GENOMIC DNA]</scope>
    <source>
        <strain evidence="5">ATCC 49814 / DSM 5838 / IFAM 1418</strain>
    </source>
</reference>
<dbReference type="Gene3D" id="1.10.357.10">
    <property type="entry name" value="Tetracycline Repressor, domain 2"/>
    <property type="match status" value="1"/>
</dbReference>
<evidence type="ECO:0000313" key="5">
    <source>
        <dbReference type="Proteomes" id="UP000002745"/>
    </source>
</evidence>
<dbReference type="PANTHER" id="PTHR43479">
    <property type="entry name" value="ACREF/ENVCD OPERON REPRESSOR-RELATED"/>
    <property type="match status" value="1"/>
</dbReference>
<evidence type="ECO:0000256" key="1">
    <source>
        <dbReference type="ARBA" id="ARBA00023125"/>
    </source>
</evidence>
<keyword evidence="1 2" id="KW-0238">DNA-binding</keyword>
<keyword evidence="5" id="KW-1185">Reference proteome</keyword>
<evidence type="ECO:0000313" key="4">
    <source>
        <dbReference type="EMBL" id="ACT60544.1"/>
    </source>
</evidence>
<dbReference type="GO" id="GO:0003677">
    <property type="term" value="F:DNA binding"/>
    <property type="evidence" value="ECO:0007669"/>
    <property type="project" value="UniProtKB-UniRule"/>
</dbReference>
<dbReference type="InterPro" id="IPR009057">
    <property type="entry name" value="Homeodomain-like_sf"/>
</dbReference>
<dbReference type="InterPro" id="IPR001647">
    <property type="entry name" value="HTH_TetR"/>
</dbReference>
<dbReference type="RefSeq" id="WP_015828694.1">
    <property type="nucleotide sequence ID" value="NC_012982.1"/>
</dbReference>
<dbReference type="eggNOG" id="COG1309">
    <property type="taxonomic scope" value="Bacteria"/>
</dbReference>
<dbReference type="STRING" id="582402.Hbal_2871"/>
<evidence type="ECO:0000259" key="3">
    <source>
        <dbReference type="PROSITE" id="PS50977"/>
    </source>
</evidence>
<dbReference type="HOGENOM" id="CLU_1341729_0_0_5"/>
<proteinExistence type="predicted"/>
<protein>
    <submittedName>
        <fullName evidence="4">Putative transcriptional regulator, TetR family</fullName>
    </submittedName>
</protein>
<dbReference type="InterPro" id="IPR050624">
    <property type="entry name" value="HTH-type_Tx_Regulator"/>
</dbReference>
<gene>
    <name evidence="4" type="ordered locus">Hbal_2871</name>
</gene>
<dbReference type="EMBL" id="CP001678">
    <property type="protein sequence ID" value="ACT60544.1"/>
    <property type="molecule type" value="Genomic_DNA"/>
</dbReference>
<name>C6XR13_HIRBI</name>
<evidence type="ECO:0000256" key="2">
    <source>
        <dbReference type="PROSITE-ProRule" id="PRU00335"/>
    </source>
</evidence>
<sequence>MRENVSKIIKLDGRRVKSRQKLKKALAKILRTKSLEKITIEEISKAAHVTRPTFYSNYKDLQAIAIEYVDELMQTLLEKFRTIDVDQKLLPRQRVKVLLLYYIEMLQENDGILLSAAAGRAGNEALELMRSYWMKMVLIRAEKVPHSGLSALDIEVSTHFVAGAVNSVLEAHASGKLDMNAEEVAESISLLINQGLGQTLGAID</sequence>